<organism evidence="2 3">
    <name type="scientific">Funiculus sociatus GB2-A5</name>
    <dbReference type="NCBI Taxonomy" id="2933946"/>
    <lineage>
        <taxon>Bacteria</taxon>
        <taxon>Bacillati</taxon>
        <taxon>Cyanobacteriota</taxon>
        <taxon>Cyanophyceae</taxon>
        <taxon>Coleofasciculales</taxon>
        <taxon>Coleofasciculaceae</taxon>
        <taxon>Funiculus</taxon>
    </lineage>
</organism>
<keyword evidence="2" id="KW-0378">Hydrolase</keyword>
<evidence type="ECO:0000313" key="3">
    <source>
        <dbReference type="Proteomes" id="UP001442494"/>
    </source>
</evidence>
<dbReference type="Gene3D" id="1.10.530.10">
    <property type="match status" value="1"/>
</dbReference>
<evidence type="ECO:0000256" key="1">
    <source>
        <dbReference type="SAM" id="Phobius"/>
    </source>
</evidence>
<dbReference type="GO" id="GO:0016787">
    <property type="term" value="F:hydrolase activity"/>
    <property type="evidence" value="ECO:0007669"/>
    <property type="project" value="UniProtKB-KW"/>
</dbReference>
<dbReference type="InterPro" id="IPR023346">
    <property type="entry name" value="Lysozyme-like_dom_sf"/>
</dbReference>
<feature type="transmembrane region" description="Helical" evidence="1">
    <location>
        <begin position="12"/>
        <end position="29"/>
    </location>
</feature>
<dbReference type="SUPFAM" id="SSF53955">
    <property type="entry name" value="Lysozyme-like"/>
    <property type="match status" value="1"/>
</dbReference>
<comment type="caution">
    <text evidence="2">The sequence shown here is derived from an EMBL/GenBank/DDBJ whole genome shotgun (WGS) entry which is preliminary data.</text>
</comment>
<dbReference type="RefSeq" id="WP_190418885.1">
    <property type="nucleotide sequence ID" value="NZ_JAMPKK010000005.1"/>
</dbReference>
<dbReference type="EMBL" id="JAMPKK010000005">
    <property type="protein sequence ID" value="MEP0863586.1"/>
    <property type="molecule type" value="Genomic_DNA"/>
</dbReference>
<sequence>MIETSPKKQRTAAIAGIIGLLCLLFYIRACEKPLSRLVLDPSGAADGTQPLVMQGGDPYIRALMRTISASEANVAHPYSVIYGGDRVSDLSNHPQQCVTIVNGPNMGNCSTAAGRYQMINTTWFEKAKRYHPQPFEFMFWQSYSFEAEFQDAVVYAWLSDAGAWGVNISELLRQGKINPVLRRLSGTWTSLGYGIENNSMSSKLPRIYQQMLKEELKASG</sequence>
<reference evidence="2 3" key="1">
    <citation type="submission" date="2022-04" db="EMBL/GenBank/DDBJ databases">
        <title>Positive selection, recombination, and allopatry shape intraspecific diversity of widespread and dominant cyanobacteria.</title>
        <authorList>
            <person name="Wei J."/>
            <person name="Shu W."/>
            <person name="Hu C."/>
        </authorList>
    </citation>
    <scope>NUCLEOTIDE SEQUENCE [LARGE SCALE GENOMIC DNA]</scope>
    <source>
        <strain evidence="2 3">GB2-A5</strain>
    </source>
</reference>
<accession>A0ABV0JLK8</accession>
<keyword evidence="1" id="KW-0812">Transmembrane</keyword>
<evidence type="ECO:0000313" key="2">
    <source>
        <dbReference type="EMBL" id="MEP0863586.1"/>
    </source>
</evidence>
<keyword evidence="1" id="KW-0472">Membrane</keyword>
<name>A0ABV0JLK8_9CYAN</name>
<protein>
    <submittedName>
        <fullName evidence="2">Glycoside hydrolase family protein</fullName>
    </submittedName>
</protein>
<dbReference type="Proteomes" id="UP001442494">
    <property type="component" value="Unassembled WGS sequence"/>
</dbReference>
<proteinExistence type="predicted"/>
<keyword evidence="1" id="KW-1133">Transmembrane helix</keyword>
<gene>
    <name evidence="2" type="ORF">NDI37_03785</name>
</gene>
<keyword evidence="3" id="KW-1185">Reference proteome</keyword>